<feature type="non-terminal residue" evidence="1">
    <location>
        <position position="1"/>
    </location>
</feature>
<accession>A0A0F8ZYT6</accession>
<dbReference type="AlphaFoldDB" id="A0A0F8ZYT6"/>
<proteinExistence type="predicted"/>
<evidence type="ECO:0000313" key="1">
    <source>
        <dbReference type="EMBL" id="KKK99132.1"/>
    </source>
</evidence>
<reference evidence="1" key="1">
    <citation type="journal article" date="2015" name="Nature">
        <title>Complex archaea that bridge the gap between prokaryotes and eukaryotes.</title>
        <authorList>
            <person name="Spang A."/>
            <person name="Saw J.H."/>
            <person name="Jorgensen S.L."/>
            <person name="Zaremba-Niedzwiedzka K."/>
            <person name="Martijn J."/>
            <person name="Lind A.E."/>
            <person name="van Eijk R."/>
            <person name="Schleper C."/>
            <person name="Guy L."/>
            <person name="Ettema T.J."/>
        </authorList>
    </citation>
    <scope>NUCLEOTIDE SEQUENCE</scope>
</reference>
<comment type="caution">
    <text evidence="1">The sequence shown here is derived from an EMBL/GenBank/DDBJ whole genome shotgun (WGS) entry which is preliminary data.</text>
</comment>
<organism evidence="1">
    <name type="scientific">marine sediment metagenome</name>
    <dbReference type="NCBI Taxonomy" id="412755"/>
    <lineage>
        <taxon>unclassified sequences</taxon>
        <taxon>metagenomes</taxon>
        <taxon>ecological metagenomes</taxon>
    </lineage>
</organism>
<protein>
    <submittedName>
        <fullName evidence="1">Uncharacterized protein</fullName>
    </submittedName>
</protein>
<name>A0A0F8ZYT6_9ZZZZ</name>
<sequence length="73" mass="8854">GLLRPGRFFRKSVRLKAIREDMDPFVLGECDWLLYRRRASPWKHGTRKQRRYLRGFLKAKAECPKPTWPPINW</sequence>
<dbReference type="EMBL" id="LAZR01045329">
    <property type="protein sequence ID" value="KKK99132.1"/>
    <property type="molecule type" value="Genomic_DNA"/>
</dbReference>
<gene>
    <name evidence="1" type="ORF">LCGC14_2635840</name>
</gene>